<name>A0A1S2PS21_9ACTN</name>
<reference evidence="2 3" key="1">
    <citation type="submission" date="2016-10" db="EMBL/GenBank/DDBJ databases">
        <title>Genome sequence of Streptomyces sp. MUSC 1.</title>
        <authorList>
            <person name="Lee L.-H."/>
            <person name="Ser H.-L."/>
            <person name="Law J.W.-F."/>
        </authorList>
    </citation>
    <scope>NUCLEOTIDE SEQUENCE [LARGE SCALE GENOMIC DNA]</scope>
    <source>
        <strain evidence="2 3">MUSC 1</strain>
    </source>
</reference>
<proteinExistence type="predicted"/>
<dbReference type="Proteomes" id="UP000179642">
    <property type="component" value="Unassembled WGS sequence"/>
</dbReference>
<evidence type="ECO:0000313" key="3">
    <source>
        <dbReference type="Proteomes" id="UP000179642"/>
    </source>
</evidence>
<dbReference type="AlphaFoldDB" id="A0A1S2PS21"/>
<accession>A0A1S2PS21</accession>
<feature type="compositionally biased region" description="Low complexity" evidence="1">
    <location>
        <begin position="22"/>
        <end position="33"/>
    </location>
</feature>
<sequence length="150" mass="15014">MADGAVADGGPAATDWAAHLFTAGPDGTPTGTAVDSDPAVPAPVDGLALGGGKLYTVERGAGGGDYVYDRSIQPGSPPSYGPEPGFSDSLAPTDCDTAATCNPPFANGDGSISRLRPGDSAQGDTVAVRIPDLNPAVPYRSKGGGRSRRW</sequence>
<dbReference type="OrthoDB" id="516973at2"/>
<protein>
    <submittedName>
        <fullName evidence="2">Uncharacterized protein</fullName>
    </submittedName>
</protein>
<comment type="caution">
    <text evidence="2">The sequence shown here is derived from an EMBL/GenBank/DDBJ whole genome shotgun (WGS) entry which is preliminary data.</text>
</comment>
<evidence type="ECO:0000256" key="1">
    <source>
        <dbReference type="SAM" id="MobiDB-lite"/>
    </source>
</evidence>
<organism evidence="2 3">
    <name type="scientific">Streptomyces monashensis</name>
    <dbReference type="NCBI Taxonomy" id="1678012"/>
    <lineage>
        <taxon>Bacteria</taxon>
        <taxon>Bacillati</taxon>
        <taxon>Actinomycetota</taxon>
        <taxon>Actinomycetes</taxon>
        <taxon>Kitasatosporales</taxon>
        <taxon>Streptomycetaceae</taxon>
        <taxon>Streptomyces</taxon>
    </lineage>
</organism>
<gene>
    <name evidence="2" type="ORF">BIV23_32895</name>
</gene>
<keyword evidence="3" id="KW-1185">Reference proteome</keyword>
<dbReference type="RefSeq" id="WP_071384636.1">
    <property type="nucleotide sequence ID" value="NZ_MLYO01000062.1"/>
</dbReference>
<dbReference type="EMBL" id="MLYO01000062">
    <property type="protein sequence ID" value="OIJ96346.1"/>
    <property type="molecule type" value="Genomic_DNA"/>
</dbReference>
<evidence type="ECO:0000313" key="2">
    <source>
        <dbReference type="EMBL" id="OIJ96346.1"/>
    </source>
</evidence>
<feature type="region of interest" description="Disordered" evidence="1">
    <location>
        <begin position="65"/>
        <end position="150"/>
    </location>
</feature>
<feature type="region of interest" description="Disordered" evidence="1">
    <location>
        <begin position="20"/>
        <end position="39"/>
    </location>
</feature>